<dbReference type="Pfam" id="PF12833">
    <property type="entry name" value="HTH_18"/>
    <property type="match status" value="1"/>
</dbReference>
<evidence type="ECO:0000256" key="1">
    <source>
        <dbReference type="ARBA" id="ARBA00023015"/>
    </source>
</evidence>
<dbReference type="SMART" id="SM00342">
    <property type="entry name" value="HTH_ARAC"/>
    <property type="match status" value="1"/>
</dbReference>
<accession>A0ABU9DJ12</accession>
<keyword evidence="6" id="KW-1185">Reference proteome</keyword>
<organism evidence="5 6">
    <name type="scientific">Paenibacillus filicis</name>
    <dbReference type="NCBI Taxonomy" id="669464"/>
    <lineage>
        <taxon>Bacteria</taxon>
        <taxon>Bacillati</taxon>
        <taxon>Bacillota</taxon>
        <taxon>Bacilli</taxon>
        <taxon>Bacillales</taxon>
        <taxon>Paenibacillaceae</taxon>
        <taxon>Paenibacillus</taxon>
    </lineage>
</organism>
<reference evidence="5 6" key="1">
    <citation type="submission" date="2024-04" db="EMBL/GenBank/DDBJ databases">
        <title>draft genome sequnece of Paenibacillus filicis.</title>
        <authorList>
            <person name="Kim D.-U."/>
        </authorList>
    </citation>
    <scope>NUCLEOTIDE SEQUENCE [LARGE SCALE GENOMIC DNA]</scope>
    <source>
        <strain evidence="5 6">KACC14197</strain>
    </source>
</reference>
<gene>
    <name evidence="5" type="ORF">WMW72_13215</name>
</gene>
<dbReference type="SUPFAM" id="SSF46689">
    <property type="entry name" value="Homeodomain-like"/>
    <property type="match status" value="1"/>
</dbReference>
<name>A0ABU9DJ12_9BACL</name>
<dbReference type="PROSITE" id="PS00041">
    <property type="entry name" value="HTH_ARAC_FAMILY_1"/>
    <property type="match status" value="1"/>
</dbReference>
<dbReference type="InterPro" id="IPR009057">
    <property type="entry name" value="Homeodomain-like_sf"/>
</dbReference>
<dbReference type="PROSITE" id="PS01124">
    <property type="entry name" value="HTH_ARAC_FAMILY_2"/>
    <property type="match status" value="1"/>
</dbReference>
<keyword evidence="3" id="KW-0804">Transcription</keyword>
<sequence>MSASSLYRYFKQVTAMTPVQYQKQIRLQEGRRLLITESTNVADTAFRVGYESPSQFSREYTRLFGFSPTNDILKH</sequence>
<dbReference type="EMBL" id="JBBPCC010000007">
    <property type="protein sequence ID" value="MEK8128857.1"/>
    <property type="molecule type" value="Genomic_DNA"/>
</dbReference>
<evidence type="ECO:0000256" key="2">
    <source>
        <dbReference type="ARBA" id="ARBA00023125"/>
    </source>
</evidence>
<evidence type="ECO:0000313" key="5">
    <source>
        <dbReference type="EMBL" id="MEK8128857.1"/>
    </source>
</evidence>
<comment type="caution">
    <text evidence="5">The sequence shown here is derived from an EMBL/GenBank/DDBJ whole genome shotgun (WGS) entry which is preliminary data.</text>
</comment>
<evidence type="ECO:0000313" key="6">
    <source>
        <dbReference type="Proteomes" id="UP001469365"/>
    </source>
</evidence>
<evidence type="ECO:0000256" key="3">
    <source>
        <dbReference type="ARBA" id="ARBA00023163"/>
    </source>
</evidence>
<dbReference type="InterPro" id="IPR018062">
    <property type="entry name" value="HTH_AraC-typ_CS"/>
</dbReference>
<feature type="domain" description="HTH araC/xylS-type" evidence="4">
    <location>
        <begin position="1"/>
        <end position="74"/>
    </location>
</feature>
<protein>
    <submittedName>
        <fullName evidence="5">Helix-turn-helix transcriptional regulator</fullName>
    </submittedName>
</protein>
<keyword evidence="1" id="KW-0805">Transcription regulation</keyword>
<dbReference type="PANTHER" id="PTHR43436">
    <property type="entry name" value="ARAC-FAMILY TRANSCRIPTIONAL REGULATOR"/>
    <property type="match status" value="1"/>
</dbReference>
<keyword evidence="2" id="KW-0238">DNA-binding</keyword>
<dbReference type="PANTHER" id="PTHR43436:SF1">
    <property type="entry name" value="TRANSCRIPTIONAL REGULATORY PROTEIN"/>
    <property type="match status" value="1"/>
</dbReference>
<evidence type="ECO:0000259" key="4">
    <source>
        <dbReference type="PROSITE" id="PS01124"/>
    </source>
</evidence>
<proteinExistence type="predicted"/>
<dbReference type="RefSeq" id="WP_341416027.1">
    <property type="nucleotide sequence ID" value="NZ_JBBPCC010000007.1"/>
</dbReference>
<dbReference type="Proteomes" id="UP001469365">
    <property type="component" value="Unassembled WGS sequence"/>
</dbReference>
<dbReference type="Gene3D" id="1.10.10.60">
    <property type="entry name" value="Homeodomain-like"/>
    <property type="match status" value="2"/>
</dbReference>
<dbReference type="InterPro" id="IPR018060">
    <property type="entry name" value="HTH_AraC"/>
</dbReference>